<dbReference type="SMART" id="SM00448">
    <property type="entry name" value="REC"/>
    <property type="match status" value="1"/>
</dbReference>
<organism evidence="4 5">
    <name type="scientific">Limnofasciculus baicalensis BBK-W-15</name>
    <dbReference type="NCBI Taxonomy" id="2699891"/>
    <lineage>
        <taxon>Bacteria</taxon>
        <taxon>Bacillati</taxon>
        <taxon>Cyanobacteriota</taxon>
        <taxon>Cyanophyceae</taxon>
        <taxon>Coleofasciculales</taxon>
        <taxon>Coleofasciculaceae</taxon>
        <taxon>Limnofasciculus</taxon>
        <taxon>Limnofasciculus baicalensis</taxon>
    </lineage>
</organism>
<keyword evidence="1 2" id="KW-0597">Phosphoprotein</keyword>
<sequence length="119" mass="13747">MKILFVEDNKLNREVIAEYLELQGYEVHTLSSGYNFINSIKEFKPNLILLDIKLPGIDGFTLMEQLRSSEWTEVPVIILSALSFTQDKQRAFQLGARRFIVKPAILKEIGRAIYTELRT</sequence>
<evidence type="ECO:0000259" key="3">
    <source>
        <dbReference type="PROSITE" id="PS50110"/>
    </source>
</evidence>
<dbReference type="PANTHER" id="PTHR44591:SF3">
    <property type="entry name" value="RESPONSE REGULATORY DOMAIN-CONTAINING PROTEIN"/>
    <property type="match status" value="1"/>
</dbReference>
<evidence type="ECO:0000313" key="5">
    <source>
        <dbReference type="Proteomes" id="UP001204953"/>
    </source>
</evidence>
<dbReference type="Proteomes" id="UP001204953">
    <property type="component" value="Unassembled WGS sequence"/>
</dbReference>
<dbReference type="RefSeq" id="WP_254013779.1">
    <property type="nucleotide sequence ID" value="NZ_JAMZMM010000271.1"/>
</dbReference>
<dbReference type="Gene3D" id="3.40.50.2300">
    <property type="match status" value="1"/>
</dbReference>
<feature type="domain" description="Response regulatory" evidence="3">
    <location>
        <begin position="2"/>
        <end position="117"/>
    </location>
</feature>
<proteinExistence type="predicted"/>
<dbReference type="CDD" id="cd17574">
    <property type="entry name" value="REC_OmpR"/>
    <property type="match status" value="1"/>
</dbReference>
<keyword evidence="5" id="KW-1185">Reference proteome</keyword>
<dbReference type="AlphaFoldDB" id="A0AAE3GWB0"/>
<dbReference type="PROSITE" id="PS50110">
    <property type="entry name" value="RESPONSE_REGULATORY"/>
    <property type="match status" value="1"/>
</dbReference>
<protein>
    <submittedName>
        <fullName evidence="4">Response regulator</fullName>
    </submittedName>
</protein>
<dbReference type="Pfam" id="PF00072">
    <property type="entry name" value="Response_reg"/>
    <property type="match status" value="1"/>
</dbReference>
<dbReference type="SUPFAM" id="SSF52172">
    <property type="entry name" value="CheY-like"/>
    <property type="match status" value="1"/>
</dbReference>
<accession>A0AAE3GWB0</accession>
<dbReference type="InterPro" id="IPR001789">
    <property type="entry name" value="Sig_transdc_resp-reg_receiver"/>
</dbReference>
<dbReference type="InterPro" id="IPR050595">
    <property type="entry name" value="Bact_response_regulator"/>
</dbReference>
<evidence type="ECO:0000256" key="1">
    <source>
        <dbReference type="ARBA" id="ARBA00022553"/>
    </source>
</evidence>
<gene>
    <name evidence="4" type="ORF">NJ959_21635</name>
</gene>
<feature type="modified residue" description="4-aspartylphosphate" evidence="2">
    <location>
        <position position="51"/>
    </location>
</feature>
<dbReference type="GO" id="GO:0000160">
    <property type="term" value="P:phosphorelay signal transduction system"/>
    <property type="evidence" value="ECO:0007669"/>
    <property type="project" value="InterPro"/>
</dbReference>
<dbReference type="InterPro" id="IPR011006">
    <property type="entry name" value="CheY-like_superfamily"/>
</dbReference>
<evidence type="ECO:0000256" key="2">
    <source>
        <dbReference type="PROSITE-ProRule" id="PRU00169"/>
    </source>
</evidence>
<dbReference type="EMBL" id="JAMZMM010000271">
    <property type="protein sequence ID" value="MCP2731033.1"/>
    <property type="molecule type" value="Genomic_DNA"/>
</dbReference>
<comment type="caution">
    <text evidence="4">The sequence shown here is derived from an EMBL/GenBank/DDBJ whole genome shotgun (WGS) entry which is preliminary data.</text>
</comment>
<evidence type="ECO:0000313" key="4">
    <source>
        <dbReference type="EMBL" id="MCP2731033.1"/>
    </source>
</evidence>
<reference evidence="4" key="1">
    <citation type="submission" date="2022-06" db="EMBL/GenBank/DDBJ databases">
        <title>New cyanobacteria of genus Symplocastrum in benthos of Lake Baikal.</title>
        <authorList>
            <person name="Sorokovikova E."/>
            <person name="Tikhonova I."/>
            <person name="Krasnopeev A."/>
            <person name="Evseev P."/>
            <person name="Gladkikh A."/>
            <person name="Belykh O."/>
        </authorList>
    </citation>
    <scope>NUCLEOTIDE SEQUENCE</scope>
    <source>
        <strain evidence="4">BBK-W-15</strain>
    </source>
</reference>
<name>A0AAE3GWB0_9CYAN</name>
<dbReference type="PANTHER" id="PTHR44591">
    <property type="entry name" value="STRESS RESPONSE REGULATOR PROTEIN 1"/>
    <property type="match status" value="1"/>
</dbReference>